<dbReference type="EMBL" id="JAOWKX010000002">
    <property type="protein sequence ID" value="MCV2884220.1"/>
    <property type="molecule type" value="Genomic_DNA"/>
</dbReference>
<accession>A0ABT3A6A6</accession>
<dbReference type="Proteomes" id="UP001652504">
    <property type="component" value="Unassembled WGS sequence"/>
</dbReference>
<dbReference type="RefSeq" id="WP_263711427.1">
    <property type="nucleotide sequence ID" value="NZ_JAOWKX010000002.1"/>
</dbReference>
<feature type="transmembrane region" description="Helical" evidence="1">
    <location>
        <begin position="84"/>
        <end position="105"/>
    </location>
</feature>
<keyword evidence="1" id="KW-0472">Membrane</keyword>
<name>A0ABT3A6A6_9ALTE</name>
<feature type="transmembrane region" description="Helical" evidence="1">
    <location>
        <begin position="188"/>
        <end position="216"/>
    </location>
</feature>
<reference evidence="2 3" key="1">
    <citation type="submission" date="2022-10" db="EMBL/GenBank/DDBJ databases">
        <title>Aestuariibacter sp. AA17 isolated from Montipora capitata coral fragment.</title>
        <authorList>
            <person name="Emsley S.A."/>
            <person name="Pfannmuller K.M."/>
            <person name="Loughran R.M."/>
            <person name="Shlafstein M."/>
            <person name="Papke E."/>
            <person name="Saw J.H."/>
            <person name="Ushijima B."/>
            <person name="Videau P."/>
        </authorList>
    </citation>
    <scope>NUCLEOTIDE SEQUENCE [LARGE SCALE GENOMIC DNA]</scope>
    <source>
        <strain evidence="2 3">AA17</strain>
    </source>
</reference>
<organism evidence="2 3">
    <name type="scientific">Fluctibacter corallii</name>
    <dbReference type="NCBI Taxonomy" id="2984329"/>
    <lineage>
        <taxon>Bacteria</taxon>
        <taxon>Pseudomonadati</taxon>
        <taxon>Pseudomonadota</taxon>
        <taxon>Gammaproteobacteria</taxon>
        <taxon>Alteromonadales</taxon>
        <taxon>Alteromonadaceae</taxon>
        <taxon>Fluctibacter</taxon>
    </lineage>
</organism>
<feature type="transmembrane region" description="Helical" evidence="1">
    <location>
        <begin position="125"/>
        <end position="158"/>
    </location>
</feature>
<sequence length="251" mass="27845">MSEQKIVIGGDVNRSLNGDYQFDIKSLFKQAWALTQENKWQILQMLIFVLGLAYLVVMVLLNISGIDDIQKITLEIQSFIDLTLTFLFAPFVTAIMAVAATHSIGGQSKFSHVFSLLSRTLSLGAAALIVSLCIQLGLGLLIIPGLYLMLATSFTLLIVAEKKQGGIAAMILSIKVVNTYLLDFIKLYLLIGLMSLTVPLTLGISLIWVAPMYYYLKGILYRDLFGITVLKQEDSQFTERNESKEESTFDA</sequence>
<keyword evidence="3" id="KW-1185">Reference proteome</keyword>
<dbReference type="PANTHER" id="PTHR40076">
    <property type="entry name" value="MEMBRANE PROTEIN-RELATED"/>
    <property type="match status" value="1"/>
</dbReference>
<dbReference type="InterPro" id="IPR010380">
    <property type="entry name" value="DUF975"/>
</dbReference>
<evidence type="ECO:0000256" key="1">
    <source>
        <dbReference type="SAM" id="Phobius"/>
    </source>
</evidence>
<protein>
    <recommendedName>
        <fullName evidence="4">Integral membrane protein</fullName>
    </recommendedName>
</protein>
<evidence type="ECO:0000313" key="3">
    <source>
        <dbReference type="Proteomes" id="UP001652504"/>
    </source>
</evidence>
<keyword evidence="1" id="KW-1133">Transmembrane helix</keyword>
<evidence type="ECO:0008006" key="4">
    <source>
        <dbReference type="Google" id="ProtNLM"/>
    </source>
</evidence>
<comment type="caution">
    <text evidence="2">The sequence shown here is derived from an EMBL/GenBank/DDBJ whole genome shotgun (WGS) entry which is preliminary data.</text>
</comment>
<keyword evidence="1" id="KW-0812">Transmembrane</keyword>
<evidence type="ECO:0000313" key="2">
    <source>
        <dbReference type="EMBL" id="MCV2884220.1"/>
    </source>
</evidence>
<proteinExistence type="predicted"/>
<dbReference type="PANTHER" id="PTHR40076:SF1">
    <property type="entry name" value="MEMBRANE PROTEIN"/>
    <property type="match status" value="1"/>
</dbReference>
<gene>
    <name evidence="2" type="ORF">OE749_05895</name>
</gene>
<feature type="transmembrane region" description="Helical" evidence="1">
    <location>
        <begin position="42"/>
        <end position="63"/>
    </location>
</feature>